<feature type="region of interest" description="Disordered" evidence="4">
    <location>
        <begin position="108"/>
        <end position="141"/>
    </location>
</feature>
<proteinExistence type="inferred from homology"/>
<feature type="region of interest" description="Disordered" evidence="4">
    <location>
        <begin position="287"/>
        <end position="332"/>
    </location>
</feature>
<keyword evidence="6" id="KW-1185">Reference proteome</keyword>
<dbReference type="GO" id="GO:0005768">
    <property type="term" value="C:endosome"/>
    <property type="evidence" value="ECO:0007669"/>
    <property type="project" value="TreeGrafter"/>
</dbReference>
<feature type="compositionally biased region" description="Pro residues" evidence="4">
    <location>
        <begin position="115"/>
        <end position="126"/>
    </location>
</feature>
<dbReference type="PANTHER" id="PTHR15157:SF5">
    <property type="entry name" value="UV RADIATION RESISTANCE-ASSOCIATED GENE PROTEIN"/>
    <property type="match status" value="1"/>
</dbReference>
<dbReference type="PANTHER" id="PTHR15157">
    <property type="entry name" value="UV RADIATION RESISTANCE-ASSOCIATED GENE PROTEIN"/>
    <property type="match status" value="1"/>
</dbReference>
<accession>A0A9Q5N9N0</accession>
<evidence type="ECO:0000256" key="3">
    <source>
        <dbReference type="ARBA" id="ARBA00023054"/>
    </source>
</evidence>
<keyword evidence="3" id="KW-0175">Coiled coil</keyword>
<gene>
    <name evidence="5" type="ORF">A7U60_g970</name>
</gene>
<name>A0A9Q5N9N0_SANBA</name>
<dbReference type="GO" id="GO:0000149">
    <property type="term" value="F:SNARE binding"/>
    <property type="evidence" value="ECO:0007669"/>
    <property type="project" value="TreeGrafter"/>
</dbReference>
<dbReference type="EMBL" id="LNZH02000065">
    <property type="protein sequence ID" value="OCB91770.1"/>
    <property type="molecule type" value="Genomic_DNA"/>
</dbReference>
<dbReference type="OrthoDB" id="16772at2759"/>
<feature type="compositionally biased region" description="Low complexity" evidence="4">
    <location>
        <begin position="287"/>
        <end position="327"/>
    </location>
</feature>
<sequence length="452" mass="48581">MECPICEQPRRDFVCPPCLSRDLRTHRTALTHLSSERDLLIAKASASLDPLQASRRRRADVAALRARLDGVQLHTQKLCEENDEIRERLQSIRATLASRRVALDEAHLMLDGSPPRTPTPTPPGGPPRRRPPSPPKKQDPSTQFLANLTSAHINLQDELARARQGLVHELVDVFAVVEVGGRPAVGVRAGTPGEWAIGGLVLPVPGDMRRFPPVHVNAALTFTVHFIGLLSFYLGIKLPFEVSWSGGKIGVGIPEISAGRGGEGGAWARWTARCPLHLPLHASVVNNNSPPNSPLASPRQSSLQSPYSPSLSSGTRRESLSSSTTGTAPVNSSASLPTALAMLSYNTAYLAHTQSVDVPLSLAASGAILPTLWAVCCSADLGCRSHATGLSVDAFGRFGRLPPPTHGFALDFRQLLQAQATATDQTPAPPRTRMPRIRGENITEEEGWEVVD</sequence>
<comment type="similarity">
    <text evidence="1">Belongs to the ATG14 family.</text>
</comment>
<dbReference type="GO" id="GO:0000323">
    <property type="term" value="C:lytic vacuole"/>
    <property type="evidence" value="ECO:0007669"/>
    <property type="project" value="TreeGrafter"/>
</dbReference>
<dbReference type="GO" id="GO:0032991">
    <property type="term" value="C:protein-containing complex"/>
    <property type="evidence" value="ECO:0007669"/>
    <property type="project" value="UniProtKB-ARBA"/>
</dbReference>
<comment type="caution">
    <text evidence="5">The sequence shown here is derived from an EMBL/GenBank/DDBJ whole genome shotgun (WGS) entry which is preliminary data.</text>
</comment>
<protein>
    <recommendedName>
        <fullName evidence="2">Autophagy-related protein 14</fullName>
    </recommendedName>
</protein>
<evidence type="ECO:0000313" key="6">
    <source>
        <dbReference type="Proteomes" id="UP000757232"/>
    </source>
</evidence>
<reference evidence="5" key="1">
    <citation type="submission" date="2016-06" db="EMBL/GenBank/DDBJ databases">
        <title>Draft Genome sequence of the fungus Inonotus baumii.</title>
        <authorList>
            <person name="Zhu H."/>
            <person name="Lin W."/>
        </authorList>
    </citation>
    <scope>NUCLEOTIDE SEQUENCE</scope>
    <source>
        <strain evidence="5">821</strain>
    </source>
</reference>
<dbReference type="InterPro" id="IPR018791">
    <property type="entry name" value="UV_resistance/autophagy_Atg14"/>
</dbReference>
<evidence type="ECO:0000256" key="4">
    <source>
        <dbReference type="SAM" id="MobiDB-lite"/>
    </source>
</evidence>
<dbReference type="Pfam" id="PF10186">
    <property type="entry name" value="ATG14"/>
    <property type="match status" value="1"/>
</dbReference>
<organism evidence="5 6">
    <name type="scientific">Sanghuangporus baumii</name>
    <name type="common">Phellinus baumii</name>
    <dbReference type="NCBI Taxonomy" id="108892"/>
    <lineage>
        <taxon>Eukaryota</taxon>
        <taxon>Fungi</taxon>
        <taxon>Dikarya</taxon>
        <taxon>Basidiomycota</taxon>
        <taxon>Agaricomycotina</taxon>
        <taxon>Agaricomycetes</taxon>
        <taxon>Hymenochaetales</taxon>
        <taxon>Hymenochaetaceae</taxon>
        <taxon>Sanghuangporus</taxon>
    </lineage>
</organism>
<evidence type="ECO:0000256" key="1">
    <source>
        <dbReference type="ARBA" id="ARBA00009574"/>
    </source>
</evidence>
<dbReference type="AlphaFoldDB" id="A0A9Q5N9N0"/>
<evidence type="ECO:0000256" key="2">
    <source>
        <dbReference type="ARBA" id="ARBA00013807"/>
    </source>
</evidence>
<evidence type="ECO:0000313" key="5">
    <source>
        <dbReference type="EMBL" id="OCB91770.1"/>
    </source>
</evidence>
<dbReference type="Proteomes" id="UP000757232">
    <property type="component" value="Unassembled WGS sequence"/>
</dbReference>
<dbReference type="GO" id="GO:0035493">
    <property type="term" value="P:SNARE complex assembly"/>
    <property type="evidence" value="ECO:0007669"/>
    <property type="project" value="TreeGrafter"/>
</dbReference>